<dbReference type="RefSeq" id="WP_157028478.1">
    <property type="nucleotide sequence ID" value="NZ_WQMS01000022.1"/>
</dbReference>
<feature type="DNA-binding region" description="H-T-H motif" evidence="4">
    <location>
        <begin position="33"/>
        <end position="52"/>
    </location>
</feature>
<accession>A0A6I4J5X3</accession>
<dbReference type="Proteomes" id="UP000441389">
    <property type="component" value="Unassembled WGS sequence"/>
</dbReference>
<dbReference type="PANTHER" id="PTHR30055">
    <property type="entry name" value="HTH-TYPE TRANSCRIPTIONAL REGULATOR RUTR"/>
    <property type="match status" value="1"/>
</dbReference>
<dbReference type="InterPro" id="IPR001647">
    <property type="entry name" value="HTH_TetR"/>
</dbReference>
<dbReference type="PRINTS" id="PR00455">
    <property type="entry name" value="HTHTETR"/>
</dbReference>
<reference evidence="6 7" key="1">
    <citation type="submission" date="2019-12" db="EMBL/GenBank/DDBJ databases">
        <authorList>
            <person name="Huq M.A."/>
        </authorList>
    </citation>
    <scope>NUCLEOTIDE SEQUENCE [LARGE SCALE GENOMIC DNA]</scope>
    <source>
        <strain evidence="6 7">MAH-20</strain>
    </source>
</reference>
<evidence type="ECO:0000313" key="6">
    <source>
        <dbReference type="EMBL" id="MVO79518.1"/>
    </source>
</evidence>
<protein>
    <submittedName>
        <fullName evidence="6">TetR family transcriptional regulator</fullName>
    </submittedName>
</protein>
<dbReference type="SUPFAM" id="SSF48498">
    <property type="entry name" value="Tetracyclin repressor-like, C-terminal domain"/>
    <property type="match status" value="1"/>
</dbReference>
<proteinExistence type="predicted"/>
<dbReference type="GO" id="GO:0000976">
    <property type="term" value="F:transcription cis-regulatory region binding"/>
    <property type="evidence" value="ECO:0007669"/>
    <property type="project" value="TreeGrafter"/>
</dbReference>
<dbReference type="InterPro" id="IPR023772">
    <property type="entry name" value="DNA-bd_HTH_TetR-type_CS"/>
</dbReference>
<evidence type="ECO:0000256" key="1">
    <source>
        <dbReference type="ARBA" id="ARBA00023015"/>
    </source>
</evidence>
<keyword evidence="2 4" id="KW-0238">DNA-binding</keyword>
<dbReference type="InterPro" id="IPR036271">
    <property type="entry name" value="Tet_transcr_reg_TetR-rel_C_sf"/>
</dbReference>
<dbReference type="PANTHER" id="PTHR30055:SF234">
    <property type="entry name" value="HTH-TYPE TRANSCRIPTIONAL REGULATOR BETI"/>
    <property type="match status" value="1"/>
</dbReference>
<evidence type="ECO:0000259" key="5">
    <source>
        <dbReference type="PROSITE" id="PS50977"/>
    </source>
</evidence>
<evidence type="ECO:0000256" key="2">
    <source>
        <dbReference type="ARBA" id="ARBA00023125"/>
    </source>
</evidence>
<dbReference type="PROSITE" id="PS50977">
    <property type="entry name" value="HTH_TETR_2"/>
    <property type="match status" value="1"/>
</dbReference>
<name>A0A6I4J5X3_9SPHN</name>
<dbReference type="Pfam" id="PF00440">
    <property type="entry name" value="TetR_N"/>
    <property type="match status" value="1"/>
</dbReference>
<keyword evidence="3" id="KW-0804">Transcription</keyword>
<evidence type="ECO:0000256" key="3">
    <source>
        <dbReference type="ARBA" id="ARBA00023163"/>
    </source>
</evidence>
<gene>
    <name evidence="6" type="ORF">GON01_16420</name>
</gene>
<evidence type="ECO:0000313" key="7">
    <source>
        <dbReference type="Proteomes" id="UP000441389"/>
    </source>
</evidence>
<feature type="domain" description="HTH tetR-type" evidence="5">
    <location>
        <begin position="10"/>
        <end position="70"/>
    </location>
</feature>
<organism evidence="6 7">
    <name type="scientific">Sphingomonas horti</name>
    <dbReference type="NCBI Taxonomy" id="2682842"/>
    <lineage>
        <taxon>Bacteria</taxon>
        <taxon>Pseudomonadati</taxon>
        <taxon>Pseudomonadota</taxon>
        <taxon>Alphaproteobacteria</taxon>
        <taxon>Sphingomonadales</taxon>
        <taxon>Sphingomonadaceae</taxon>
        <taxon>Sphingomonas</taxon>
    </lineage>
</organism>
<dbReference type="PROSITE" id="PS01081">
    <property type="entry name" value="HTH_TETR_1"/>
    <property type="match status" value="1"/>
</dbReference>
<dbReference type="AlphaFoldDB" id="A0A6I4J5X3"/>
<keyword evidence="7" id="KW-1185">Reference proteome</keyword>
<dbReference type="InterPro" id="IPR050109">
    <property type="entry name" value="HTH-type_TetR-like_transc_reg"/>
</dbReference>
<dbReference type="GO" id="GO:0003700">
    <property type="term" value="F:DNA-binding transcription factor activity"/>
    <property type="evidence" value="ECO:0007669"/>
    <property type="project" value="TreeGrafter"/>
</dbReference>
<sequence>MPKRDPAHMSAQRERIIRATMECIAERGVEGSSIQHICRQAGLSVGAVYVHFRNKEEIVEAVLHYGSVKPEDLPDTWSAFKAMVVSFEPQMGFDIATVIRNRLHLHAECVRPGSLHDSFKPIVEHSMKVLAGAIQKMADNGSVRLKMSAYETALSISAFIDGMLWTALATDRPLEEFRPLLAAGLDVFVSPVAGKQA</sequence>
<dbReference type="EMBL" id="WQMS01000022">
    <property type="protein sequence ID" value="MVO79518.1"/>
    <property type="molecule type" value="Genomic_DNA"/>
</dbReference>
<evidence type="ECO:0000256" key="4">
    <source>
        <dbReference type="PROSITE-ProRule" id="PRU00335"/>
    </source>
</evidence>
<keyword evidence="1" id="KW-0805">Transcription regulation</keyword>
<comment type="caution">
    <text evidence="6">The sequence shown here is derived from an EMBL/GenBank/DDBJ whole genome shotgun (WGS) entry which is preliminary data.</text>
</comment>
<dbReference type="InterPro" id="IPR009057">
    <property type="entry name" value="Homeodomain-like_sf"/>
</dbReference>
<dbReference type="Gene3D" id="1.10.357.10">
    <property type="entry name" value="Tetracycline Repressor, domain 2"/>
    <property type="match status" value="1"/>
</dbReference>
<dbReference type="SUPFAM" id="SSF46689">
    <property type="entry name" value="Homeodomain-like"/>
    <property type="match status" value="1"/>
</dbReference>